<reference evidence="1" key="1">
    <citation type="submission" date="2020-05" db="EMBL/GenBank/DDBJ databases">
        <authorList>
            <person name="Chiriac C."/>
            <person name="Salcher M."/>
            <person name="Ghai R."/>
            <person name="Kavagutti S V."/>
        </authorList>
    </citation>
    <scope>NUCLEOTIDE SEQUENCE</scope>
</reference>
<evidence type="ECO:0000313" key="1">
    <source>
        <dbReference type="EMBL" id="CAB4169960.1"/>
    </source>
</evidence>
<accession>A0A6J5PDI0</accession>
<protein>
    <recommendedName>
        <fullName evidence="2">Terminase small subunit</fullName>
    </recommendedName>
</protein>
<name>A0A6J5PDI0_9CAUD</name>
<dbReference type="EMBL" id="LR796857">
    <property type="protein sequence ID" value="CAB4169960.1"/>
    <property type="molecule type" value="Genomic_DNA"/>
</dbReference>
<evidence type="ECO:0008006" key="2">
    <source>
        <dbReference type="Google" id="ProtNLM"/>
    </source>
</evidence>
<proteinExistence type="predicted"/>
<gene>
    <name evidence="1" type="ORF">UFOVP907_36</name>
</gene>
<organism evidence="1">
    <name type="scientific">uncultured Caudovirales phage</name>
    <dbReference type="NCBI Taxonomy" id="2100421"/>
    <lineage>
        <taxon>Viruses</taxon>
        <taxon>Duplodnaviria</taxon>
        <taxon>Heunggongvirae</taxon>
        <taxon>Uroviricota</taxon>
        <taxon>Caudoviricetes</taxon>
        <taxon>Peduoviridae</taxon>
        <taxon>Maltschvirus</taxon>
        <taxon>Maltschvirus maltsch</taxon>
    </lineage>
</organism>
<sequence length="182" mass="21039">MEVLNTVRRPTSHDRRYKRSIWTQNQKLQAVSTYLMLGNLSETAIVTGIPLPTLKMWKVSDWFKEFALQLQTEDIQQMDSNIKRIVDKSLKAVEDRLDLGDAQYDQRTGLITRVPVKAHVALKITTELMTKQEKLRSNPVKEEVEKTIDDRLLKLSEEFARFASMKTIDVEGHVVDQAQRSP</sequence>